<dbReference type="InterPro" id="IPR011006">
    <property type="entry name" value="CheY-like_superfamily"/>
</dbReference>
<dbReference type="SMART" id="SM00388">
    <property type="entry name" value="HisKA"/>
    <property type="match status" value="1"/>
</dbReference>
<reference evidence="15 16" key="1">
    <citation type="submission" date="2020-08" db="EMBL/GenBank/DDBJ databases">
        <authorList>
            <person name="Liu C."/>
            <person name="Sun Q."/>
        </authorList>
    </citation>
    <scope>NUCLEOTIDE SEQUENCE [LARGE SCALE GENOMIC DNA]</scope>
    <source>
        <strain evidence="15 16">NSJ-38</strain>
    </source>
</reference>
<evidence type="ECO:0000256" key="4">
    <source>
        <dbReference type="ARBA" id="ARBA00018672"/>
    </source>
</evidence>
<dbReference type="SMART" id="SM00387">
    <property type="entry name" value="HATPase_c"/>
    <property type="match status" value="1"/>
</dbReference>
<keyword evidence="12" id="KW-0472">Membrane</keyword>
<organism evidence="15 16">
    <name type="scientific">Qiania dongpingensis</name>
    <dbReference type="NCBI Taxonomy" id="2763669"/>
    <lineage>
        <taxon>Bacteria</taxon>
        <taxon>Bacillati</taxon>
        <taxon>Bacillota</taxon>
        <taxon>Clostridia</taxon>
        <taxon>Lachnospirales</taxon>
        <taxon>Lachnospiraceae</taxon>
        <taxon>Qiania</taxon>
    </lineage>
</organism>
<comment type="function">
    <text evidence="9">May play the central regulatory role in sporulation. It may be an element of the effector pathway responsible for the activation of sporulation genes in response to nutritional stress. Spo0A may act in concert with spo0H (a sigma factor) to control the expression of some genes that are critical to the sporulation process.</text>
</comment>
<dbReference type="SUPFAM" id="SSF47384">
    <property type="entry name" value="Homodimeric domain of signal transducing histidine kinase"/>
    <property type="match status" value="1"/>
</dbReference>
<dbReference type="InterPro" id="IPR003594">
    <property type="entry name" value="HATPase_dom"/>
</dbReference>
<dbReference type="InterPro" id="IPR036097">
    <property type="entry name" value="HisK_dim/P_sf"/>
</dbReference>
<feature type="modified residue" description="4-aspartylphosphate" evidence="11">
    <location>
        <position position="553"/>
    </location>
</feature>
<evidence type="ECO:0000259" key="13">
    <source>
        <dbReference type="PROSITE" id="PS50109"/>
    </source>
</evidence>
<dbReference type="SUPFAM" id="SSF55874">
    <property type="entry name" value="ATPase domain of HSP90 chaperone/DNA topoisomerase II/histidine kinase"/>
    <property type="match status" value="1"/>
</dbReference>
<evidence type="ECO:0000313" key="15">
    <source>
        <dbReference type="EMBL" id="QNM04990.1"/>
    </source>
</evidence>
<dbReference type="InterPro" id="IPR004358">
    <property type="entry name" value="Sig_transdc_His_kin-like_C"/>
</dbReference>
<evidence type="ECO:0000259" key="14">
    <source>
        <dbReference type="PROSITE" id="PS50110"/>
    </source>
</evidence>
<dbReference type="CDD" id="cd17546">
    <property type="entry name" value="REC_hyHK_CKI1_RcsC-like"/>
    <property type="match status" value="1"/>
</dbReference>
<accession>A0A7G9G2F8</accession>
<dbReference type="InterPro" id="IPR003661">
    <property type="entry name" value="HisK_dim/P_dom"/>
</dbReference>
<dbReference type="PANTHER" id="PTHR43047">
    <property type="entry name" value="TWO-COMPONENT HISTIDINE PROTEIN KINASE"/>
    <property type="match status" value="1"/>
</dbReference>
<comment type="catalytic activity">
    <reaction evidence="1">
        <text>ATP + protein L-histidine = ADP + protein N-phospho-L-histidine.</text>
        <dbReference type="EC" id="2.7.13.3"/>
    </reaction>
</comment>
<dbReference type="KEGG" id="qdo:H9Q78_11110"/>
<name>A0A7G9G2F8_9FIRM</name>
<dbReference type="Pfam" id="PF00512">
    <property type="entry name" value="HisKA"/>
    <property type="match status" value="1"/>
</dbReference>
<keyword evidence="6" id="KW-0808">Transferase</keyword>
<evidence type="ECO:0000256" key="2">
    <source>
        <dbReference type="ARBA" id="ARBA00006402"/>
    </source>
</evidence>
<dbReference type="SMART" id="SM00448">
    <property type="entry name" value="REC"/>
    <property type="match status" value="1"/>
</dbReference>
<evidence type="ECO:0000256" key="3">
    <source>
        <dbReference type="ARBA" id="ARBA00012438"/>
    </source>
</evidence>
<feature type="domain" description="Response regulatory" evidence="14">
    <location>
        <begin position="501"/>
        <end position="622"/>
    </location>
</feature>
<keyword evidence="12" id="KW-1133">Transmembrane helix</keyword>
<dbReference type="Pfam" id="PF00072">
    <property type="entry name" value="Response_reg"/>
    <property type="match status" value="1"/>
</dbReference>
<keyword evidence="12" id="KW-0812">Transmembrane</keyword>
<gene>
    <name evidence="15" type="ORF">H9Q78_11110</name>
</gene>
<feature type="domain" description="Histidine kinase" evidence="13">
    <location>
        <begin position="255"/>
        <end position="478"/>
    </location>
</feature>
<dbReference type="AlphaFoldDB" id="A0A7G9G2F8"/>
<dbReference type="Gene3D" id="1.10.287.130">
    <property type="match status" value="1"/>
</dbReference>
<evidence type="ECO:0000256" key="9">
    <source>
        <dbReference type="ARBA" id="ARBA00024867"/>
    </source>
</evidence>
<dbReference type="PROSITE" id="PS50110">
    <property type="entry name" value="RESPONSE_REGULATORY"/>
    <property type="match status" value="1"/>
</dbReference>
<protein>
    <recommendedName>
        <fullName evidence="10">Circadian input-output histidine kinase CikA</fullName>
        <ecNumber evidence="3">2.7.13.3</ecNumber>
    </recommendedName>
    <alternativeName>
        <fullName evidence="4">Stage 0 sporulation protein A homolog</fullName>
    </alternativeName>
</protein>
<keyword evidence="8" id="KW-0902">Two-component regulatory system</keyword>
<dbReference type="InterPro" id="IPR001789">
    <property type="entry name" value="Sig_transdc_resp-reg_receiver"/>
</dbReference>
<dbReference type="Gene3D" id="3.30.565.10">
    <property type="entry name" value="Histidine kinase-like ATPase, C-terminal domain"/>
    <property type="match status" value="1"/>
</dbReference>
<dbReference type="Pfam" id="PF02518">
    <property type="entry name" value="HATPase_c"/>
    <property type="match status" value="1"/>
</dbReference>
<dbReference type="EMBL" id="CP060634">
    <property type="protein sequence ID" value="QNM04990.1"/>
    <property type="molecule type" value="Genomic_DNA"/>
</dbReference>
<dbReference type="CDD" id="cd00082">
    <property type="entry name" value="HisKA"/>
    <property type="match status" value="1"/>
</dbReference>
<sequence>MCKTLLQSYTQDGSSVFFVTADGSVLSVDGAAAAIDNRGYVSQALRQDNYSAFERVGLNDEYWLFSSLLKAPCVVEGQEIQTVILAWDKEAYSKDMTISIFDGLGYSFLVNADGVITVSPEAVDQGAIGFNIMTTLQEWGIDTSCYETIQSNLKSGTDNAIVCKLGGIQWLMQYHQLEEGNFTFIMIPLALTAAGTYHGLTATTLSALGVFFSLFLFVIYIILSNARKEKLRQKELYEITLAKKAIEAKNDFLAKMSHDIRTPMNGIIGMNYIAASKVGTDDKAVLSSLKKMETASKFLLSLINDILDMSKIESGKMELSSKAFSMDDLLQNIRNMMEITAAEKHLEFKTVFSVSTEYGYLGDALRVNQILMNLLSNAFKFTKQGTVRLEVFAQRADDKNDQVTMVVADTGIGMAQEYLDRLFTPFLQENTETAVNYGGSGLGLSIVKSLVDLMGGTITVHSEKEVGTEFVVSLPLERTAIRMRGIKEDRPSDTDTLAGKRVLIAEDNELNAEITMEVLRMKGLEVDWAQTGKEAVERFLSAEPGYYSIILMDIHMPEMDGLTAAKAIRASGHPDAATIPICALSANAFEDDTAASREAGMNDHLKKPLELDELYAALKKYIK</sequence>
<dbReference type="SUPFAM" id="SSF52172">
    <property type="entry name" value="CheY-like"/>
    <property type="match status" value="1"/>
</dbReference>
<dbReference type="InterPro" id="IPR005467">
    <property type="entry name" value="His_kinase_dom"/>
</dbReference>
<evidence type="ECO:0000256" key="7">
    <source>
        <dbReference type="ARBA" id="ARBA00022777"/>
    </source>
</evidence>
<dbReference type="PRINTS" id="PR00344">
    <property type="entry name" value="BCTRLSENSOR"/>
</dbReference>
<dbReference type="PROSITE" id="PS50109">
    <property type="entry name" value="HIS_KIN"/>
    <property type="match status" value="1"/>
</dbReference>
<dbReference type="GO" id="GO:0000155">
    <property type="term" value="F:phosphorelay sensor kinase activity"/>
    <property type="evidence" value="ECO:0007669"/>
    <property type="project" value="InterPro"/>
</dbReference>
<proteinExistence type="inferred from homology"/>
<evidence type="ECO:0000256" key="10">
    <source>
        <dbReference type="ARBA" id="ARBA00074306"/>
    </source>
</evidence>
<feature type="transmembrane region" description="Helical" evidence="12">
    <location>
        <begin position="182"/>
        <end position="200"/>
    </location>
</feature>
<evidence type="ECO:0000256" key="11">
    <source>
        <dbReference type="PROSITE-ProRule" id="PRU00169"/>
    </source>
</evidence>
<evidence type="ECO:0000256" key="6">
    <source>
        <dbReference type="ARBA" id="ARBA00022679"/>
    </source>
</evidence>
<evidence type="ECO:0000256" key="8">
    <source>
        <dbReference type="ARBA" id="ARBA00023012"/>
    </source>
</evidence>
<dbReference type="FunFam" id="3.30.565.10:FF:000010">
    <property type="entry name" value="Sensor histidine kinase RcsC"/>
    <property type="match status" value="1"/>
</dbReference>
<evidence type="ECO:0000256" key="1">
    <source>
        <dbReference type="ARBA" id="ARBA00000085"/>
    </source>
</evidence>
<dbReference type="EC" id="2.7.13.3" evidence="3"/>
<dbReference type="CDD" id="cd16922">
    <property type="entry name" value="HATPase_EvgS-ArcB-TorS-like"/>
    <property type="match status" value="1"/>
</dbReference>
<keyword evidence="7" id="KW-0418">Kinase</keyword>
<keyword evidence="16" id="KW-1185">Reference proteome</keyword>
<evidence type="ECO:0000256" key="12">
    <source>
        <dbReference type="SAM" id="Phobius"/>
    </source>
</evidence>
<comment type="similarity">
    <text evidence="2">In the N-terminal section; belongs to the phytochrome family.</text>
</comment>
<dbReference type="Gene3D" id="3.40.50.2300">
    <property type="match status" value="1"/>
</dbReference>
<dbReference type="InterPro" id="IPR036890">
    <property type="entry name" value="HATPase_C_sf"/>
</dbReference>
<feature type="transmembrane region" description="Helical" evidence="12">
    <location>
        <begin position="206"/>
        <end position="223"/>
    </location>
</feature>
<dbReference type="Proteomes" id="UP000515823">
    <property type="component" value="Chromosome"/>
</dbReference>
<evidence type="ECO:0000313" key="16">
    <source>
        <dbReference type="Proteomes" id="UP000515823"/>
    </source>
</evidence>
<evidence type="ECO:0000256" key="5">
    <source>
        <dbReference type="ARBA" id="ARBA00022553"/>
    </source>
</evidence>
<dbReference type="RefSeq" id="WP_249301736.1">
    <property type="nucleotide sequence ID" value="NZ_CP060634.1"/>
</dbReference>
<keyword evidence="5 11" id="KW-0597">Phosphoprotein</keyword>